<keyword evidence="4" id="KW-1185">Reference proteome</keyword>
<dbReference type="EMBL" id="JYDH01000220">
    <property type="protein sequence ID" value="KRY28082.1"/>
    <property type="molecule type" value="Genomic_DNA"/>
</dbReference>
<feature type="coiled-coil region" evidence="1">
    <location>
        <begin position="994"/>
        <end position="1028"/>
    </location>
</feature>
<dbReference type="eggNOG" id="KOG4787">
    <property type="taxonomic scope" value="Eukaryota"/>
</dbReference>
<comment type="caution">
    <text evidence="3">The sequence shown here is derived from an EMBL/GenBank/DDBJ whole genome shotgun (WGS) entry which is preliminary data.</text>
</comment>
<evidence type="ECO:0000313" key="3">
    <source>
        <dbReference type="EMBL" id="KRY28082.1"/>
    </source>
</evidence>
<gene>
    <name evidence="3" type="primary">Soga1</name>
    <name evidence="3" type="ORF">T01_8563</name>
</gene>
<reference evidence="3 4" key="1">
    <citation type="submission" date="2015-01" db="EMBL/GenBank/DDBJ databases">
        <title>Evolution of Trichinella species and genotypes.</title>
        <authorList>
            <person name="Korhonen P.K."/>
            <person name="Edoardo P."/>
            <person name="Giuseppe L.R."/>
            <person name="Gasser R.B."/>
        </authorList>
    </citation>
    <scope>NUCLEOTIDE SEQUENCE [LARGE SCALE GENOMIC DNA]</scope>
    <source>
        <strain evidence="3">ISS3</strain>
    </source>
</reference>
<dbReference type="InParanoid" id="A0A0V1ATJ1"/>
<proteinExistence type="predicted"/>
<feature type="coiled-coil region" evidence="1">
    <location>
        <begin position="778"/>
        <end position="861"/>
    </location>
</feature>
<name>A0A0V1ATJ1_TRISP</name>
<feature type="compositionally biased region" description="Low complexity" evidence="2">
    <location>
        <begin position="899"/>
        <end position="918"/>
    </location>
</feature>
<dbReference type="FunCoup" id="A0A0V1ATJ1">
    <property type="interactions" value="647"/>
</dbReference>
<feature type="compositionally biased region" description="Polar residues" evidence="2">
    <location>
        <begin position="106"/>
        <end position="117"/>
    </location>
</feature>
<feature type="region of interest" description="Disordered" evidence="2">
    <location>
        <begin position="1933"/>
        <end position="1952"/>
    </location>
</feature>
<evidence type="ECO:0000256" key="1">
    <source>
        <dbReference type="SAM" id="Coils"/>
    </source>
</evidence>
<feature type="coiled-coil region" evidence="1">
    <location>
        <begin position="1182"/>
        <end position="1286"/>
    </location>
</feature>
<dbReference type="OrthoDB" id="10036174at2759"/>
<feature type="compositionally biased region" description="Basic and acidic residues" evidence="2">
    <location>
        <begin position="871"/>
        <end position="880"/>
    </location>
</feature>
<feature type="coiled-coil region" evidence="1">
    <location>
        <begin position="576"/>
        <end position="603"/>
    </location>
</feature>
<dbReference type="PANTHER" id="PTHR15742:SF5">
    <property type="entry name" value="GIRDIN"/>
    <property type="match status" value="1"/>
</dbReference>
<accession>A0A0V1ATJ1</accession>
<feature type="coiled-coil region" evidence="1">
    <location>
        <begin position="350"/>
        <end position="384"/>
    </location>
</feature>
<evidence type="ECO:0000256" key="2">
    <source>
        <dbReference type="SAM" id="MobiDB-lite"/>
    </source>
</evidence>
<feature type="coiled-coil region" evidence="1">
    <location>
        <begin position="1702"/>
        <end position="1754"/>
    </location>
</feature>
<feature type="compositionally biased region" description="Polar residues" evidence="2">
    <location>
        <begin position="2164"/>
        <end position="2178"/>
    </location>
</feature>
<organism evidence="3 4">
    <name type="scientific">Trichinella spiralis</name>
    <name type="common">Trichina worm</name>
    <dbReference type="NCBI Taxonomy" id="6334"/>
    <lineage>
        <taxon>Eukaryota</taxon>
        <taxon>Metazoa</taxon>
        <taxon>Ecdysozoa</taxon>
        <taxon>Nematoda</taxon>
        <taxon>Enoplea</taxon>
        <taxon>Dorylaimia</taxon>
        <taxon>Trichinellida</taxon>
        <taxon>Trichinellidae</taxon>
        <taxon>Trichinella</taxon>
    </lineage>
</organism>
<feature type="region of interest" description="Disordered" evidence="2">
    <location>
        <begin position="745"/>
        <end position="771"/>
    </location>
</feature>
<protein>
    <submittedName>
        <fullName evidence="3">Protein SOGA1</fullName>
    </submittedName>
</protein>
<dbReference type="InterPro" id="IPR049885">
    <property type="entry name" value="MTCL1-3"/>
</dbReference>
<keyword evidence="1" id="KW-0175">Coiled coil</keyword>
<feature type="coiled-coil region" evidence="1">
    <location>
        <begin position="1326"/>
        <end position="1555"/>
    </location>
</feature>
<sequence>MLKQAALDSGCVGFEPQQWRQERCKRCFRLQSQHDQQQLLLNDDRQLDDEADQKLLTTATAAAAAAAADRSKIYRRHSWRSTPATLGQISTTAKSPTDAAVVPDVSESTTKSSQRYGSASSLNTECLKERERQVMIKIKEPFFANAFQQKMTIKPSLFISVKRVSLFPLCVGLVWLEKICVFSSQKERKASSSRWVGWWWWWWLIVTWDNVELEWRPRLSCHQIAVRKSVIGACRTEEQWENASPDRSPSAVLQAYHSSIHRPIPMNTKTNKKERFVPFRKTGKANSESCQSPYVPSLDVDPMSRTVSYESVASTLCDVSSMVTAQSRASVNSERSSTPTESLDETRLYLRSMRSQLEIVENKCARLEEENANLRKNVRECSAAAAAGATTTTTTTTTSTVVVGEGDATRALQERLALLEGLYEDYRDENLALKSELRDAHESTAKQANAEAKLLKEKLLSMEAICEELMGENDKLKQEMLNLQQEIDEMHDQYREEEIDEFRELQRELEQTAKNCRILQFKLRKAERRNDQSEADRHRLEQQLHEILSQQQQQSGLGVSALRSDAASPLFDLSRRRDLEAELRIAKEVSVRLHNELEMLEEKRCKYEDENFYLKERIREMEAREKIIEQTHLRHHEQRRVFGSAGKLNNDPTVAAAAGDNNGSATVSSTDNGENGRLISGVAATADGINFGQLLRDFQDSLERETDLKEQLKFAEDDLLSVRQKVADLETENEVMMRQLAKLSCEDKRNSSGSGGSCGGSRPPMTRSYSEGHTQIELELAEHEAEVLKTRLRRTERDNDKLIARVALLEKELQKLGAGNREFSEEELFASVPDTYYKQKAKLLEEELEELRSRFENSNAESDQIYTAEKRKQELSHQVEGDGSSLAVGKNNNNSLLPSGHSTGTSSTTTTTSSSGTSVDVNRQMRLIEEELEVLRDRNNMLEKENDRLSSEIRKLYLISSTRANNTINNAQMTTSVVDKAADCAANLKMAERFSQMEKDIHRFIGRISELEQEKELLVKDLERRKRLDNIKKEESQLMNEHLRTVHVGTASVGELRERVTELLKENVVLTYELQVERRKNREMESLLDDYKEMISTPPAKSGRIACKKTTEDKASETVRPRLEQLSNYARFIADFDAEMGLLCVEFDQLKERKLSMPLRSSSQTSSYAESVDQEKHLEPEVKILKQRLKTLKSRLEEECKLISSSKPAELFEQSHNSQEHEISKLRDQLYLMNAEKCSVQKKFEAGTVRLLQTEERLKKELERVKENYENQVNDLKRRLQDSERLGQENACTVKELEMMLGEKCSHAQELESKLKQIESDTRQRCRELQEKAESDRRRVKEFEIKYQTLESLHDTDQSRWSLEREKLNNDLCELKKRYEEIQADLESCKESADRKQSTWNRQKADYENRLKQLQAELSDIDRRTAKRAADLASAESQKLVAQVEQMKRQADLEKEALLADKVDLEHKLSQVNKEMINQGEHLERLKEELALMKSRVGEQKQQLQDTRKQRDDFREQLGRLQQSWTRERGELVHKLRQEEKIQQAEQQALRLKYESRIKVMEDSVKRNQSQVRANKQPKLTMLYLSVARHERENFKQNTVSLEKKIVDLVAKHQEEIHALKSQLDILRKQNDEVESIKLQLSQKSVELEQLLGTAKTERDLWLIERKHLESKIKQINFEKEKMLTDAIEIAGKIRIQMDDLKNSHDKKINQLKESLKSQRQEWNKERQDINRKLKEAEDQLRILNIDYQNLMSKESAHENEKTTLQMEKDALITHIQDVEIRTLANKYKLDRISDHMIDVEAKLNNNNNNNSDKLTDHLDQRDVESAQQLIRSICLQLKNIRDDMAKVKELGKAVPNLELLTTHSTNKDRIKYDDALLLVDFQPNQTNNGDKNAANTAAGERLISDAAVAKNSTKSAFCRTASSESNYNFSTLHRLRSPSPSPRKITNYPEAPPSIIINTKKAVEYDKDGRRHWVRRSMCRSVSLDPTPVSKNPLVLTSASDLPPPSGSTQHPRSNSAGSDMLFRVKPKAAVSITATDSEIRPENWTQSCSAAVKPQMQKSREKIANLFSNLGREKGGSRVREKRRIFEGSRTSSVESSETGQMIGSLGMQTCLVGASSDIENILHNKKSGERNLPPRQARSSSATRLLQRLRGRSTSRDTPRSAFTETPAAPSSSSQKADDAVSDKVAAGCFHTHNMKKRKNKPKAAATAAYCSISTSEEQSQTTSNDDCYNKVINNKDTTTTTTISLGDTETTESRALSSVNRSRPRENNLNN</sequence>
<feature type="coiled-coil region" evidence="1">
    <location>
        <begin position="1610"/>
        <end position="1644"/>
    </location>
</feature>
<evidence type="ECO:0000313" key="4">
    <source>
        <dbReference type="Proteomes" id="UP000054776"/>
    </source>
</evidence>
<feature type="region of interest" description="Disordered" evidence="2">
    <location>
        <begin position="2244"/>
        <end position="2275"/>
    </location>
</feature>
<feature type="region of interest" description="Disordered" evidence="2">
    <location>
        <begin position="871"/>
        <end position="921"/>
    </location>
</feature>
<feature type="region of interest" description="Disordered" evidence="2">
    <location>
        <begin position="1985"/>
        <end position="2022"/>
    </location>
</feature>
<feature type="compositionally biased region" description="Polar residues" evidence="2">
    <location>
        <begin position="85"/>
        <end position="95"/>
    </location>
</feature>
<feature type="compositionally biased region" description="Polar residues" evidence="2">
    <location>
        <begin position="2008"/>
        <end position="2019"/>
    </location>
</feature>
<dbReference type="Proteomes" id="UP000054776">
    <property type="component" value="Unassembled WGS sequence"/>
</dbReference>
<feature type="region of interest" description="Disordered" evidence="2">
    <location>
        <begin position="2127"/>
        <end position="2183"/>
    </location>
</feature>
<feature type="region of interest" description="Disordered" evidence="2">
    <location>
        <begin position="85"/>
        <end position="117"/>
    </location>
</feature>
<feature type="compositionally biased region" description="Polar residues" evidence="2">
    <location>
        <begin position="2257"/>
        <end position="2275"/>
    </location>
</feature>
<dbReference type="PANTHER" id="PTHR15742">
    <property type="entry name" value="GIRDIN"/>
    <property type="match status" value="1"/>
</dbReference>
<feature type="coiled-coil region" evidence="1">
    <location>
        <begin position="409"/>
        <end position="550"/>
    </location>
</feature>